<gene>
    <name evidence="1" type="primary">orf16</name>
</gene>
<accession>Q5KT75</accession>
<keyword evidence="1" id="KW-0614">Plasmid</keyword>
<dbReference type="KEGG" id="mboi:DQF64_14655"/>
<organism evidence="1">
    <name type="scientific">Moraxella bovis</name>
    <dbReference type="NCBI Taxonomy" id="476"/>
    <lineage>
        <taxon>Bacteria</taxon>
        <taxon>Pseudomonadati</taxon>
        <taxon>Pseudomonadota</taxon>
        <taxon>Gammaproteobacteria</taxon>
        <taxon>Moraxellales</taxon>
        <taxon>Moraxellaceae</taxon>
        <taxon>Moraxella</taxon>
    </lineage>
</organism>
<dbReference type="AlphaFoldDB" id="Q5KT75"/>
<proteinExistence type="predicted"/>
<evidence type="ECO:0000313" key="1">
    <source>
        <dbReference type="EMBL" id="BAD83752.1"/>
    </source>
</evidence>
<name>Q5KT75_MORBO</name>
<dbReference type="RefSeq" id="WP_012477712.1">
    <property type="nucleotide sequence ID" value="NZ_CP030243.1"/>
</dbReference>
<protein>
    <submittedName>
        <fullName evidence="1">Uncharacterized protein</fullName>
    </submittedName>
</protein>
<dbReference type="STRING" id="476.B0182_04965"/>
<dbReference type="EMBL" id="AB169977">
    <property type="protein sequence ID" value="BAD83752.1"/>
    <property type="molecule type" value="Genomic_DNA"/>
</dbReference>
<sequence length="144" mass="16778">MNLDQLNLSWWLIIVTAYACYLALLPVQRESHLEKYYNALKFIQSLYKLFALMLVAILVWVTYHQNYVYNGGNIAKITLHTCKAGGNCEYTGIVTYRPFMRELSVLTVPLYPILNCPKPNKNCIQEQIFIDKENVESITFTFIR</sequence>
<reference evidence="1" key="1">
    <citation type="journal article" date="2006" name="Vet. Microbiol.">
        <title>Filamentous-haemagglutinin-like protein genes encoded on a plasmid of Moraxella bovis.</title>
        <authorList>
            <person name="Kakuda T."/>
            <person name="Sarataphan N."/>
            <person name="Tanaka T."/>
            <person name="Takai S."/>
        </authorList>
    </citation>
    <scope>NUCLEOTIDE SEQUENCE</scope>
    <source>
        <strain evidence="1">EPP63</strain>
        <plasmid evidence="1">pMBO-2</plasmid>
    </source>
</reference>
<geneLocation type="plasmid" evidence="1">
    <name>pMBO-2</name>
</geneLocation>